<evidence type="ECO:0000256" key="2">
    <source>
        <dbReference type="ARBA" id="ARBA00022679"/>
    </source>
</evidence>
<organism evidence="4">
    <name type="scientific">bioreactor metagenome</name>
    <dbReference type="NCBI Taxonomy" id="1076179"/>
    <lineage>
        <taxon>unclassified sequences</taxon>
        <taxon>metagenomes</taxon>
        <taxon>ecological metagenomes</taxon>
    </lineage>
</organism>
<sequence length="189" mass="21370">MVAKKLVKTAGSCKIIFISRIVPKKNLTFALNVLKNVKGEITFDIYGAKEDLDYWKKCERLIDNLPPNITVTYCGLAPHQEVNSIFQRYDVLLFPTHSENYGHVIIESLLAGCPVIISDQTPWNDVNATGAGWAIPLNKPSDFSNALQKVIDADSDRYRVNAKLFVNKKLNLDALKKDYEAVFIKIRNR</sequence>
<dbReference type="SUPFAM" id="SSF53756">
    <property type="entry name" value="UDP-Glycosyltransferase/glycogen phosphorylase"/>
    <property type="match status" value="1"/>
</dbReference>
<feature type="domain" description="Glycosyl transferase family 1" evidence="3">
    <location>
        <begin position="8"/>
        <end position="158"/>
    </location>
</feature>
<gene>
    <name evidence="4" type="primary">gtf1_39</name>
    <name evidence="4" type="ORF">SDC9_105542</name>
</gene>
<keyword evidence="1 4" id="KW-0328">Glycosyltransferase</keyword>
<evidence type="ECO:0000259" key="3">
    <source>
        <dbReference type="Pfam" id="PF00534"/>
    </source>
</evidence>
<evidence type="ECO:0000256" key="1">
    <source>
        <dbReference type="ARBA" id="ARBA00022676"/>
    </source>
</evidence>
<evidence type="ECO:0000313" key="4">
    <source>
        <dbReference type="EMBL" id="MPM58709.1"/>
    </source>
</evidence>
<keyword evidence="2 4" id="KW-0808">Transferase</keyword>
<dbReference type="Pfam" id="PF00534">
    <property type="entry name" value="Glycos_transf_1"/>
    <property type="match status" value="1"/>
</dbReference>
<dbReference type="PANTHER" id="PTHR12526:SF510">
    <property type="entry name" value="D-INOSITOL 3-PHOSPHATE GLYCOSYLTRANSFERASE"/>
    <property type="match status" value="1"/>
</dbReference>
<proteinExistence type="predicted"/>
<dbReference type="EC" id="2.4.1.-" evidence="4"/>
<dbReference type="Gene3D" id="3.40.50.2000">
    <property type="entry name" value="Glycogen Phosphorylase B"/>
    <property type="match status" value="1"/>
</dbReference>
<dbReference type="EMBL" id="VSSQ01016913">
    <property type="protein sequence ID" value="MPM58709.1"/>
    <property type="molecule type" value="Genomic_DNA"/>
</dbReference>
<reference evidence="4" key="1">
    <citation type="submission" date="2019-08" db="EMBL/GenBank/DDBJ databases">
        <authorList>
            <person name="Kucharzyk K."/>
            <person name="Murdoch R.W."/>
            <person name="Higgins S."/>
            <person name="Loffler F."/>
        </authorList>
    </citation>
    <scope>NUCLEOTIDE SEQUENCE</scope>
</reference>
<comment type="caution">
    <text evidence="4">The sequence shown here is derived from an EMBL/GenBank/DDBJ whole genome shotgun (WGS) entry which is preliminary data.</text>
</comment>
<accession>A0A645AZZ3</accession>
<dbReference type="InterPro" id="IPR001296">
    <property type="entry name" value="Glyco_trans_1"/>
</dbReference>
<protein>
    <submittedName>
        <fullName evidence="4">Glycosyltransferase Gtf1</fullName>
        <ecNumber evidence="4">2.4.1.-</ecNumber>
    </submittedName>
</protein>
<dbReference type="GO" id="GO:0016757">
    <property type="term" value="F:glycosyltransferase activity"/>
    <property type="evidence" value="ECO:0007669"/>
    <property type="project" value="UniProtKB-KW"/>
</dbReference>
<dbReference type="CDD" id="cd03801">
    <property type="entry name" value="GT4_PimA-like"/>
    <property type="match status" value="1"/>
</dbReference>
<dbReference type="PANTHER" id="PTHR12526">
    <property type="entry name" value="GLYCOSYLTRANSFERASE"/>
    <property type="match status" value="1"/>
</dbReference>
<dbReference type="AlphaFoldDB" id="A0A645AZZ3"/>
<name>A0A645AZZ3_9ZZZZ</name>